<protein>
    <recommendedName>
        <fullName evidence="3">YkgJ family cysteine cluster protein</fullName>
    </recommendedName>
</protein>
<reference evidence="1" key="1">
    <citation type="submission" date="2022-11" db="EMBL/GenBank/DDBJ databases">
        <title>Minimal conservation of predation-associated metabolite biosynthetic gene clusters underscores biosynthetic potential of Myxococcota including descriptions for ten novel species: Archangium lansinium sp. nov., Myxococcus landrumus sp. nov., Nannocystis bai.</title>
        <authorList>
            <person name="Ahearne A."/>
            <person name="Stevens C."/>
            <person name="Phillips K."/>
        </authorList>
    </citation>
    <scope>NUCLEOTIDE SEQUENCE</scope>
    <source>
        <strain evidence="1">Na p29</strain>
    </source>
</reference>
<dbReference type="RefSeq" id="WP_267772500.1">
    <property type="nucleotide sequence ID" value="NZ_JAPNKE010000002.1"/>
</dbReference>
<dbReference type="Proteomes" id="UP001150924">
    <property type="component" value="Unassembled WGS sequence"/>
</dbReference>
<comment type="caution">
    <text evidence="1">The sequence shown here is derived from an EMBL/GenBank/DDBJ whole genome shotgun (WGS) entry which is preliminary data.</text>
</comment>
<accession>A0A9X3J179</accession>
<keyword evidence="2" id="KW-1185">Reference proteome</keyword>
<dbReference type="AlphaFoldDB" id="A0A9X3J179"/>
<organism evidence="1 2">
    <name type="scientific">Nannocystis pusilla</name>
    <dbReference type="NCBI Taxonomy" id="889268"/>
    <lineage>
        <taxon>Bacteria</taxon>
        <taxon>Pseudomonadati</taxon>
        <taxon>Myxococcota</taxon>
        <taxon>Polyangia</taxon>
        <taxon>Nannocystales</taxon>
        <taxon>Nannocystaceae</taxon>
        <taxon>Nannocystis</taxon>
    </lineage>
</organism>
<sequence>MLAGHDRHPKSIGALWATQTWHKHHDGLAASRPSALRFGDTEMQLACKPGCNHCCHSPVGVVGAEAVLVAHVVARTFSAQDRLELARRMEDRKAALQHGDPQRGYLCPLNVGGNCSVYEFRPFNCRMFHSFDADACESIREDGQARGGLPIDRVRRQYDKLIVASANVALAALKLDMRLLEFMAALELALAAGDDRCERFAAGEDLFASLPTIASSAAAAAPE</sequence>
<evidence type="ECO:0000313" key="1">
    <source>
        <dbReference type="EMBL" id="MCY1009793.1"/>
    </source>
</evidence>
<name>A0A9X3J179_9BACT</name>
<dbReference type="EMBL" id="JAPNKE010000002">
    <property type="protein sequence ID" value="MCY1009793.1"/>
    <property type="molecule type" value="Genomic_DNA"/>
</dbReference>
<proteinExistence type="predicted"/>
<gene>
    <name evidence="1" type="ORF">OV079_30375</name>
</gene>
<evidence type="ECO:0008006" key="3">
    <source>
        <dbReference type="Google" id="ProtNLM"/>
    </source>
</evidence>
<evidence type="ECO:0000313" key="2">
    <source>
        <dbReference type="Proteomes" id="UP001150924"/>
    </source>
</evidence>